<dbReference type="AlphaFoldDB" id="D2ZRG0"/>
<reference evidence="1 2" key="1">
    <citation type="submission" date="2010-01" db="EMBL/GenBank/DDBJ databases">
        <authorList>
            <person name="Weinstock G."/>
            <person name="Sodergren E."/>
            <person name="Clifton S."/>
            <person name="Fulton L."/>
            <person name="Fulton B."/>
            <person name="Courtney L."/>
            <person name="Fronick C."/>
            <person name="Harrison M."/>
            <person name="Strong C."/>
            <person name="Farmer C."/>
            <person name="Delahaunty K."/>
            <person name="Markovic C."/>
            <person name="Hall O."/>
            <person name="Minx P."/>
            <person name="Tomlinson C."/>
            <person name="Mitreva M."/>
            <person name="Nelson J."/>
            <person name="Hou S."/>
            <person name="Wollam A."/>
            <person name="Pepin K.H."/>
            <person name="Johnson M."/>
            <person name="Bhonagiri V."/>
            <person name="Nash W.E."/>
            <person name="Warren W."/>
            <person name="Chinwalla A."/>
            <person name="Mardis E.R."/>
            <person name="Wilson R.K."/>
        </authorList>
    </citation>
    <scope>NUCLEOTIDE SEQUENCE [LARGE SCALE GENOMIC DNA]</scope>
    <source>
        <strain evidence="1 2">DSM 2374</strain>
    </source>
</reference>
<dbReference type="PATRIC" id="fig|521002.11.peg.1398"/>
<proteinExistence type="predicted"/>
<dbReference type="Proteomes" id="UP000004028">
    <property type="component" value="Unassembled WGS sequence"/>
</dbReference>
<evidence type="ECO:0000313" key="1">
    <source>
        <dbReference type="EMBL" id="EFC92827.1"/>
    </source>
</evidence>
<comment type="caution">
    <text evidence="1">The sequence shown here is derived from an EMBL/GenBank/DDBJ whole genome shotgun (WGS) entry which is preliminary data.</text>
</comment>
<sequence length="58" mass="6912">MTHRGNITFKSVECEYDEIFEAYDVGDDIKTSDKILRDYYISSGYFVFLDFFFLEGFI</sequence>
<protein>
    <submittedName>
        <fullName evidence="1">Uncharacterized protein</fullName>
    </submittedName>
</protein>
<dbReference type="HOGENOM" id="CLU_2968519_0_0_2"/>
<organism evidence="1 2">
    <name type="scientific">Methanobrevibacter smithii DSM 2374</name>
    <dbReference type="NCBI Taxonomy" id="521002"/>
    <lineage>
        <taxon>Archaea</taxon>
        <taxon>Methanobacteriati</taxon>
        <taxon>Methanobacteriota</taxon>
        <taxon>Methanomada group</taxon>
        <taxon>Methanobacteria</taxon>
        <taxon>Methanobacteriales</taxon>
        <taxon>Methanobacteriaceae</taxon>
        <taxon>Methanobrevibacter</taxon>
    </lineage>
</organism>
<name>D2ZRG0_METSM</name>
<evidence type="ECO:0000313" key="2">
    <source>
        <dbReference type="Proteomes" id="UP000004028"/>
    </source>
</evidence>
<dbReference type="EMBL" id="ABYV02000007">
    <property type="protein sequence ID" value="EFC92827.1"/>
    <property type="molecule type" value="Genomic_DNA"/>
</dbReference>
<gene>
    <name evidence="1" type="ORF">METSMIF1_03443</name>
</gene>
<accession>D2ZRG0</accession>